<comment type="caution">
    <text evidence="1">The sequence shown here is derived from an EMBL/GenBank/DDBJ whole genome shotgun (WGS) entry which is preliminary data.</text>
</comment>
<organism evidence="1 2">
    <name type="scientific">Winkia neuii</name>
    <dbReference type="NCBI Taxonomy" id="33007"/>
    <lineage>
        <taxon>Bacteria</taxon>
        <taxon>Bacillati</taxon>
        <taxon>Actinomycetota</taxon>
        <taxon>Actinomycetes</taxon>
        <taxon>Actinomycetales</taxon>
        <taxon>Actinomycetaceae</taxon>
        <taxon>Winkia</taxon>
    </lineage>
</organism>
<reference evidence="1 2" key="1">
    <citation type="submission" date="2017-12" db="EMBL/GenBank/DDBJ databases">
        <title>Phylogenetic diversity of female urinary microbiome.</title>
        <authorList>
            <person name="Thomas-White K."/>
            <person name="Wolfe A.J."/>
        </authorList>
    </citation>
    <scope>NUCLEOTIDE SEQUENCE [LARGE SCALE GENOMIC DNA]</scope>
    <source>
        <strain evidence="1 2">UMB0402</strain>
    </source>
</reference>
<sequence length="89" mass="10239">MGYTFVVWVAPMVKIANLFIETSGHNAIRVILWQSHLITLAFDSSQKFFRDPIAQPVSTIYRATHSLPKFTAIRIATNQFTPFIIKMWP</sequence>
<keyword evidence="2" id="KW-1185">Reference proteome</keyword>
<evidence type="ECO:0000313" key="2">
    <source>
        <dbReference type="Proteomes" id="UP000235122"/>
    </source>
</evidence>
<name>A0A2I1IMH3_9ACTO</name>
<dbReference type="EMBL" id="PKKO01000003">
    <property type="protein sequence ID" value="PKY72331.1"/>
    <property type="molecule type" value="Genomic_DNA"/>
</dbReference>
<accession>A0A2I1IMH3</accession>
<dbReference type="Proteomes" id="UP000235122">
    <property type="component" value="Unassembled WGS sequence"/>
</dbReference>
<protein>
    <submittedName>
        <fullName evidence="1">Uncharacterized protein</fullName>
    </submittedName>
</protein>
<proteinExistence type="predicted"/>
<gene>
    <name evidence="1" type="ORF">CYJ19_05650</name>
</gene>
<evidence type="ECO:0000313" key="1">
    <source>
        <dbReference type="EMBL" id="PKY72331.1"/>
    </source>
</evidence>
<dbReference type="AlphaFoldDB" id="A0A2I1IMH3"/>